<organism evidence="2 3">
    <name type="scientific">Kwoniella pini CBS 10737</name>
    <dbReference type="NCBI Taxonomy" id="1296096"/>
    <lineage>
        <taxon>Eukaryota</taxon>
        <taxon>Fungi</taxon>
        <taxon>Dikarya</taxon>
        <taxon>Basidiomycota</taxon>
        <taxon>Agaricomycotina</taxon>
        <taxon>Tremellomycetes</taxon>
        <taxon>Tremellales</taxon>
        <taxon>Cryptococcaceae</taxon>
        <taxon>Kwoniella</taxon>
    </lineage>
</organism>
<reference evidence="2" key="1">
    <citation type="submission" date="2013-07" db="EMBL/GenBank/DDBJ databases">
        <authorList>
            <consortium name="The Broad Institute Genome Sequencing Platform"/>
            <person name="Cuomo C."/>
            <person name="Litvintseva A."/>
            <person name="Chen Y."/>
            <person name="Heitman J."/>
            <person name="Sun S."/>
            <person name="Springer D."/>
            <person name="Dromer F."/>
            <person name="Young S.K."/>
            <person name="Zeng Q."/>
            <person name="Gargeya S."/>
            <person name="Fitzgerald M."/>
            <person name="Abouelleil A."/>
            <person name="Alvarado L."/>
            <person name="Berlin A.M."/>
            <person name="Chapman S.B."/>
            <person name="Dewar J."/>
            <person name="Goldberg J."/>
            <person name="Griggs A."/>
            <person name="Gujja S."/>
            <person name="Hansen M."/>
            <person name="Howarth C."/>
            <person name="Imamovic A."/>
            <person name="Larimer J."/>
            <person name="McCowan C."/>
            <person name="Murphy C."/>
            <person name="Pearson M."/>
            <person name="Priest M."/>
            <person name="Roberts A."/>
            <person name="Saif S."/>
            <person name="Shea T."/>
            <person name="Sykes S."/>
            <person name="Wortman J."/>
            <person name="Nusbaum C."/>
            <person name="Birren B."/>
        </authorList>
    </citation>
    <scope>NUCLEOTIDE SEQUENCE</scope>
    <source>
        <strain evidence="2">CBS 10737</strain>
    </source>
</reference>
<evidence type="ECO:0000256" key="1">
    <source>
        <dbReference type="SAM" id="MobiDB-lite"/>
    </source>
</evidence>
<protein>
    <submittedName>
        <fullName evidence="2">Uncharacterized protein</fullName>
    </submittedName>
</protein>
<reference evidence="2" key="2">
    <citation type="submission" date="2024-02" db="EMBL/GenBank/DDBJ databases">
        <title>Comparative genomics of Cryptococcus and Kwoniella reveals pathogenesis evolution and contrasting modes of karyotype evolution via chromosome fusion or intercentromeric recombination.</title>
        <authorList>
            <person name="Coelho M.A."/>
            <person name="David-Palma M."/>
            <person name="Shea T."/>
            <person name="Bowers K."/>
            <person name="McGinley-Smith S."/>
            <person name="Mohammad A.W."/>
            <person name="Gnirke A."/>
            <person name="Yurkov A.M."/>
            <person name="Nowrousian M."/>
            <person name="Sun S."/>
            <person name="Cuomo C.A."/>
            <person name="Heitman J."/>
        </authorList>
    </citation>
    <scope>NUCLEOTIDE SEQUENCE</scope>
    <source>
        <strain evidence="2">CBS 10737</strain>
    </source>
</reference>
<proteinExistence type="predicted"/>
<keyword evidence="3" id="KW-1185">Reference proteome</keyword>
<dbReference type="GeneID" id="30170251"/>
<dbReference type="RefSeq" id="XP_019013808.2">
    <property type="nucleotide sequence ID" value="XM_019153647.2"/>
</dbReference>
<sequence>MRRTLGYSPNVPTILTSQNCVWLQLKTSISMASYHMTSDDNGEPPYVDCFSKEELDASGETTNTTGNPGRMSNYHMTSDGNGEPPYVDCFSKGELDGESRPIISIGKTTNTRLNPD</sequence>
<dbReference type="EMBL" id="CP144522">
    <property type="protein sequence ID" value="WWC69178.1"/>
    <property type="molecule type" value="Genomic_DNA"/>
</dbReference>
<feature type="region of interest" description="Disordered" evidence="1">
    <location>
        <begin position="57"/>
        <end position="83"/>
    </location>
</feature>
<feature type="compositionally biased region" description="Polar residues" evidence="1">
    <location>
        <begin position="106"/>
        <end position="116"/>
    </location>
</feature>
<gene>
    <name evidence="2" type="ORF">I206_103114</name>
</gene>
<feature type="region of interest" description="Disordered" evidence="1">
    <location>
        <begin position="97"/>
        <end position="116"/>
    </location>
</feature>
<evidence type="ECO:0000313" key="3">
    <source>
        <dbReference type="Proteomes" id="UP000094020"/>
    </source>
</evidence>
<dbReference type="AlphaFoldDB" id="A0AAJ8L433"/>
<name>A0AAJ8L433_9TREE</name>
<evidence type="ECO:0000313" key="2">
    <source>
        <dbReference type="EMBL" id="WWC69178.1"/>
    </source>
</evidence>
<accession>A0AAJ8L433</accession>
<dbReference type="KEGG" id="kpin:30170251"/>
<dbReference type="Proteomes" id="UP000094020">
    <property type="component" value="Chromosome 4"/>
</dbReference>